<evidence type="ECO:0000256" key="2">
    <source>
        <dbReference type="ARBA" id="ARBA00022676"/>
    </source>
</evidence>
<dbReference type="SUPFAM" id="SSF53448">
    <property type="entry name" value="Nucleotide-diphospho-sugar transferases"/>
    <property type="match status" value="1"/>
</dbReference>
<proteinExistence type="predicted"/>
<evidence type="ECO:0000256" key="6">
    <source>
        <dbReference type="ARBA" id="ARBA00022989"/>
    </source>
</evidence>
<evidence type="ECO:0000256" key="5">
    <source>
        <dbReference type="ARBA" id="ARBA00022985"/>
    </source>
</evidence>
<feature type="domain" description="Glycosyltransferase 2-like" evidence="8">
    <location>
        <begin position="7"/>
        <end position="99"/>
    </location>
</feature>
<gene>
    <name evidence="9" type="ORF">A2397_04170</name>
</gene>
<keyword evidence="3" id="KW-0808">Transferase</keyword>
<dbReference type="STRING" id="1797263.A2397_04170"/>
<name>A0A1F4ZTF1_9BACT</name>
<dbReference type="GO" id="GO:0009103">
    <property type="term" value="P:lipopolysaccharide biosynthetic process"/>
    <property type="evidence" value="ECO:0007669"/>
    <property type="project" value="UniProtKB-KW"/>
</dbReference>
<dbReference type="InterPro" id="IPR050256">
    <property type="entry name" value="Glycosyltransferase_2"/>
</dbReference>
<sequence>MKTPTVSIVVPVHNEELILDAFIKSLVSACKKLKISYELLLIENGSKDLTWQIIEKNMKRSSTVYGLRLKKADYGAAMIAGIKKSRGKYVVIFNADYWDGKFLSITQADLLGYDIVIGSKRLPGSLDQRQLTRRLTTWAFNWFLKIFLGYPGTDTHGIKVFNKEKLVPVIQKCKTRSGIVDSEIMVRAYRQNLQVLELPTTVREVRPAVFGLKRIWQTPLDVLRLYQVLKS</sequence>
<dbReference type="GO" id="GO:0005886">
    <property type="term" value="C:plasma membrane"/>
    <property type="evidence" value="ECO:0007669"/>
    <property type="project" value="TreeGrafter"/>
</dbReference>
<organism evidence="9 10">
    <name type="scientific">Candidatus Amesbacteria bacterium RIFOXYB1_FULL_44_23</name>
    <dbReference type="NCBI Taxonomy" id="1797263"/>
    <lineage>
        <taxon>Bacteria</taxon>
        <taxon>Candidatus Amesiibacteriota</taxon>
    </lineage>
</organism>
<comment type="caution">
    <text evidence="9">The sequence shown here is derived from an EMBL/GenBank/DDBJ whole genome shotgun (WGS) entry which is preliminary data.</text>
</comment>
<dbReference type="CDD" id="cd04179">
    <property type="entry name" value="DPM_DPG-synthase_like"/>
    <property type="match status" value="1"/>
</dbReference>
<evidence type="ECO:0000259" key="8">
    <source>
        <dbReference type="Pfam" id="PF00535"/>
    </source>
</evidence>
<dbReference type="InterPro" id="IPR029044">
    <property type="entry name" value="Nucleotide-diphossugar_trans"/>
</dbReference>
<dbReference type="PANTHER" id="PTHR48090">
    <property type="entry name" value="UNDECAPRENYL-PHOSPHATE 4-DEOXY-4-FORMAMIDO-L-ARABINOSE TRANSFERASE-RELATED"/>
    <property type="match status" value="1"/>
</dbReference>
<evidence type="ECO:0000313" key="9">
    <source>
        <dbReference type="EMBL" id="OGD08727.1"/>
    </source>
</evidence>
<evidence type="ECO:0000256" key="3">
    <source>
        <dbReference type="ARBA" id="ARBA00022679"/>
    </source>
</evidence>
<dbReference type="Proteomes" id="UP000176424">
    <property type="component" value="Unassembled WGS sequence"/>
</dbReference>
<accession>A0A1F4ZTF1</accession>
<reference evidence="9 10" key="1">
    <citation type="journal article" date="2016" name="Nat. Commun.">
        <title>Thousands of microbial genomes shed light on interconnected biogeochemical processes in an aquifer system.</title>
        <authorList>
            <person name="Anantharaman K."/>
            <person name="Brown C.T."/>
            <person name="Hug L.A."/>
            <person name="Sharon I."/>
            <person name="Castelle C.J."/>
            <person name="Probst A.J."/>
            <person name="Thomas B.C."/>
            <person name="Singh A."/>
            <person name="Wilkins M.J."/>
            <person name="Karaoz U."/>
            <person name="Brodie E.L."/>
            <person name="Williams K.H."/>
            <person name="Hubbard S.S."/>
            <person name="Banfield J.F."/>
        </authorList>
    </citation>
    <scope>NUCLEOTIDE SEQUENCE [LARGE SCALE GENOMIC DNA]</scope>
</reference>
<dbReference type="GO" id="GO:0099621">
    <property type="term" value="F:undecaprenyl-phosphate 4-deoxy-4-formamido-L-arabinose transferase activity"/>
    <property type="evidence" value="ECO:0007669"/>
    <property type="project" value="TreeGrafter"/>
</dbReference>
<keyword evidence="4" id="KW-0812">Transmembrane</keyword>
<keyword evidence="5" id="KW-0448">Lipopolysaccharide biosynthesis</keyword>
<evidence type="ECO:0000313" key="10">
    <source>
        <dbReference type="Proteomes" id="UP000176424"/>
    </source>
</evidence>
<protein>
    <recommendedName>
        <fullName evidence="8">Glycosyltransferase 2-like domain-containing protein</fullName>
    </recommendedName>
</protein>
<evidence type="ECO:0000256" key="4">
    <source>
        <dbReference type="ARBA" id="ARBA00022692"/>
    </source>
</evidence>
<dbReference type="AlphaFoldDB" id="A0A1F4ZTF1"/>
<dbReference type="Pfam" id="PF00535">
    <property type="entry name" value="Glycos_transf_2"/>
    <property type="match status" value="1"/>
</dbReference>
<keyword evidence="6" id="KW-1133">Transmembrane helix</keyword>
<dbReference type="Gene3D" id="3.90.550.10">
    <property type="entry name" value="Spore Coat Polysaccharide Biosynthesis Protein SpsA, Chain A"/>
    <property type="match status" value="1"/>
</dbReference>
<keyword evidence="2" id="KW-0328">Glycosyltransferase</keyword>
<dbReference type="EMBL" id="MEXR01000052">
    <property type="protein sequence ID" value="OGD08727.1"/>
    <property type="molecule type" value="Genomic_DNA"/>
</dbReference>
<keyword evidence="1" id="KW-1003">Cell membrane</keyword>
<keyword evidence="7" id="KW-0472">Membrane</keyword>
<dbReference type="InterPro" id="IPR001173">
    <property type="entry name" value="Glyco_trans_2-like"/>
</dbReference>
<evidence type="ECO:0000256" key="1">
    <source>
        <dbReference type="ARBA" id="ARBA00022475"/>
    </source>
</evidence>
<evidence type="ECO:0000256" key="7">
    <source>
        <dbReference type="ARBA" id="ARBA00023136"/>
    </source>
</evidence>
<dbReference type="PANTHER" id="PTHR48090:SF3">
    <property type="entry name" value="UNDECAPRENYL-PHOSPHATE 4-DEOXY-4-FORMAMIDO-L-ARABINOSE TRANSFERASE"/>
    <property type="match status" value="1"/>
</dbReference>